<comment type="caution">
    <text evidence="1">The sequence shown here is derived from an EMBL/GenBank/DDBJ whole genome shotgun (WGS) entry which is preliminary data.</text>
</comment>
<dbReference type="EMBL" id="JANJQO010001311">
    <property type="protein sequence ID" value="KAJ2971601.1"/>
    <property type="molecule type" value="Genomic_DNA"/>
</dbReference>
<organism evidence="1 2">
    <name type="scientific">Zarea fungicola</name>
    <dbReference type="NCBI Taxonomy" id="93591"/>
    <lineage>
        <taxon>Eukaryota</taxon>
        <taxon>Fungi</taxon>
        <taxon>Dikarya</taxon>
        <taxon>Ascomycota</taxon>
        <taxon>Pezizomycotina</taxon>
        <taxon>Sordariomycetes</taxon>
        <taxon>Hypocreomycetidae</taxon>
        <taxon>Hypocreales</taxon>
        <taxon>Cordycipitaceae</taxon>
        <taxon>Zarea</taxon>
    </lineage>
</organism>
<gene>
    <name evidence="1" type="ORF">NQ176_g7607</name>
</gene>
<evidence type="ECO:0000313" key="1">
    <source>
        <dbReference type="EMBL" id="KAJ2971601.1"/>
    </source>
</evidence>
<proteinExistence type="predicted"/>
<sequence length="327" mass="36499">MPLPIASAPPRSEAASKPLNDTARIDAIVSQWVAGLSDLAISAGQSRASADELQARIGDLFLENGYWRDLVCLSWDFRNLSGPVQIAKYLAEDNRLQSLEVVTVDKRQDRQARDAMVYPPSAAGGPIFGIQVLLELHLSAGRSGTGLLQLARDGDGSWKAYVFTMALDEIKGHEPRINEKRPIHLDYGYETGRKFFGATRRAELEMKEQEPAVVIIGAGHAGLMVAAHLTHMGVRALIVEQNSRVGDSWRQRYGNLVLHDPIIADRLPYMSYPETWPLFTPKEKFGDFLESYAKLLDLNVWTDSTVDSAEFDETEKKWTEHYEPTTS</sequence>
<evidence type="ECO:0000313" key="2">
    <source>
        <dbReference type="Proteomes" id="UP001143910"/>
    </source>
</evidence>
<reference evidence="1" key="1">
    <citation type="submission" date="2022-08" db="EMBL/GenBank/DDBJ databases">
        <title>Genome Sequence of Lecanicillium fungicola.</title>
        <authorList>
            <person name="Buettner E."/>
        </authorList>
    </citation>
    <scope>NUCLEOTIDE SEQUENCE</scope>
    <source>
        <strain evidence="1">Babe33</strain>
    </source>
</reference>
<dbReference type="Proteomes" id="UP001143910">
    <property type="component" value="Unassembled WGS sequence"/>
</dbReference>
<protein>
    <submittedName>
        <fullName evidence="1">Uncharacterized protein</fullName>
    </submittedName>
</protein>
<name>A0ACC1MYZ1_9HYPO</name>
<keyword evidence="2" id="KW-1185">Reference proteome</keyword>
<accession>A0ACC1MYZ1</accession>